<accession>A0A9D1X9H0</accession>
<dbReference type="EMBL" id="DXEL01000058">
    <property type="protein sequence ID" value="HIX75060.1"/>
    <property type="molecule type" value="Genomic_DNA"/>
</dbReference>
<organism evidence="1 2">
    <name type="scientific">Candidatus Parabacteroides intestinipullorum</name>
    <dbReference type="NCBI Taxonomy" id="2838723"/>
    <lineage>
        <taxon>Bacteria</taxon>
        <taxon>Pseudomonadati</taxon>
        <taxon>Bacteroidota</taxon>
        <taxon>Bacteroidia</taxon>
        <taxon>Bacteroidales</taxon>
        <taxon>Tannerellaceae</taxon>
        <taxon>Parabacteroides</taxon>
    </lineage>
</organism>
<protein>
    <submittedName>
        <fullName evidence="1">6-bladed beta-propeller</fullName>
    </submittedName>
</protein>
<dbReference type="Pfam" id="PF17170">
    <property type="entry name" value="DUF5128"/>
    <property type="match status" value="1"/>
</dbReference>
<evidence type="ECO:0000313" key="2">
    <source>
        <dbReference type="Proteomes" id="UP000886740"/>
    </source>
</evidence>
<gene>
    <name evidence="1" type="ORF">H9977_08535</name>
</gene>
<name>A0A9D1X9H0_9BACT</name>
<sequence length="403" mass="44458">MRTSIPFFLVLIVMMACSGEKEERPMAFWTVDIREAVERPGSVHIGEEIKSVEYIPLETTDDPASLIGGIADFAVTDQFIYVYPQTEPRIALFDRQGRFVRTLIREGQGPGEFSGPLSGIQVVPEADRIYLYGSKTWEFTLAGEPIRSWLNPRPVLYSRRIAADRFAQVAMPFVPFTASGFGIGVSDERGNLLLGKNDFSAEGLPPERTGFTGSVAACLAPDGRSALFKSGCGDTIYRLTPDSIAIALVTHTDNSEEEIRRGLDIGDFANLRGEGRADREIVVADLMETARAFYLRCRYDRGYTILAIDKRSGAVGAERCVMPVPTLEELAGSSTYQLGMLGARDDNGFPVWGRTEGDLLFQVVIPDELILYRDKAGIPLPKPLQQADVEEGNPIFLIHHLAE</sequence>
<dbReference type="AlphaFoldDB" id="A0A9D1X9H0"/>
<dbReference type="InterPro" id="IPR011042">
    <property type="entry name" value="6-blade_b-propeller_TolB-like"/>
</dbReference>
<dbReference type="PROSITE" id="PS51257">
    <property type="entry name" value="PROKAR_LIPOPROTEIN"/>
    <property type="match status" value="1"/>
</dbReference>
<reference evidence="1" key="1">
    <citation type="journal article" date="2021" name="PeerJ">
        <title>Extensive microbial diversity within the chicken gut microbiome revealed by metagenomics and culture.</title>
        <authorList>
            <person name="Gilroy R."/>
            <person name="Ravi A."/>
            <person name="Getino M."/>
            <person name="Pursley I."/>
            <person name="Horton D.L."/>
            <person name="Alikhan N.F."/>
            <person name="Baker D."/>
            <person name="Gharbi K."/>
            <person name="Hall N."/>
            <person name="Watson M."/>
            <person name="Adriaenssens E.M."/>
            <person name="Foster-Nyarko E."/>
            <person name="Jarju S."/>
            <person name="Secka A."/>
            <person name="Antonio M."/>
            <person name="Oren A."/>
            <person name="Chaudhuri R.R."/>
            <person name="La Ragione R."/>
            <person name="Hildebrand F."/>
            <person name="Pallen M.J."/>
        </authorList>
    </citation>
    <scope>NUCLEOTIDE SEQUENCE</scope>
    <source>
        <strain evidence="1">ChiGjej6B6-14162</strain>
    </source>
</reference>
<evidence type="ECO:0000313" key="1">
    <source>
        <dbReference type="EMBL" id="HIX75060.1"/>
    </source>
</evidence>
<proteinExistence type="predicted"/>
<dbReference type="Proteomes" id="UP000886740">
    <property type="component" value="Unassembled WGS sequence"/>
</dbReference>
<comment type="caution">
    <text evidence="1">The sequence shown here is derived from an EMBL/GenBank/DDBJ whole genome shotgun (WGS) entry which is preliminary data.</text>
</comment>
<reference evidence="1" key="2">
    <citation type="submission" date="2021-04" db="EMBL/GenBank/DDBJ databases">
        <authorList>
            <person name="Gilroy R."/>
        </authorList>
    </citation>
    <scope>NUCLEOTIDE SEQUENCE</scope>
    <source>
        <strain evidence="1">ChiGjej6B6-14162</strain>
    </source>
</reference>
<dbReference type="Gene3D" id="2.120.10.30">
    <property type="entry name" value="TolB, C-terminal domain"/>
    <property type="match status" value="1"/>
</dbReference>